<organism evidence="3 4">
    <name type="scientific">Devosia sediminis</name>
    <dbReference type="NCBI Taxonomy" id="2798801"/>
    <lineage>
        <taxon>Bacteria</taxon>
        <taxon>Pseudomonadati</taxon>
        <taxon>Pseudomonadota</taxon>
        <taxon>Alphaproteobacteria</taxon>
        <taxon>Hyphomicrobiales</taxon>
        <taxon>Devosiaceae</taxon>
        <taxon>Devosia</taxon>
    </lineage>
</organism>
<evidence type="ECO:0000313" key="3">
    <source>
        <dbReference type="EMBL" id="MBJ3786410.1"/>
    </source>
</evidence>
<proteinExistence type="predicted"/>
<gene>
    <name evidence="3" type="ORF">JEQ47_16915</name>
</gene>
<evidence type="ECO:0000256" key="1">
    <source>
        <dbReference type="ARBA" id="ARBA00023172"/>
    </source>
</evidence>
<dbReference type="SUPFAM" id="SSF56349">
    <property type="entry name" value="DNA breaking-rejoining enzymes"/>
    <property type="match status" value="1"/>
</dbReference>
<dbReference type="GO" id="GO:0006310">
    <property type="term" value="P:DNA recombination"/>
    <property type="evidence" value="ECO:0007669"/>
    <property type="project" value="UniProtKB-KW"/>
</dbReference>
<dbReference type="InterPro" id="IPR011010">
    <property type="entry name" value="DNA_brk_join_enz"/>
</dbReference>
<dbReference type="Proteomes" id="UP000602124">
    <property type="component" value="Unassembled WGS sequence"/>
</dbReference>
<comment type="caution">
    <text evidence="3">The sequence shown here is derived from an EMBL/GenBank/DDBJ whole genome shotgun (WGS) entry which is preliminary data.</text>
</comment>
<protein>
    <recommendedName>
        <fullName evidence="2">DUF6538 domain-containing protein</fullName>
    </recommendedName>
</protein>
<name>A0A934J284_9HYPH</name>
<dbReference type="RefSeq" id="WP_198877599.1">
    <property type="nucleotide sequence ID" value="NZ_JAEKMH010000004.1"/>
</dbReference>
<dbReference type="Pfam" id="PF20172">
    <property type="entry name" value="DUF6538"/>
    <property type="match status" value="1"/>
</dbReference>
<dbReference type="InterPro" id="IPR013762">
    <property type="entry name" value="Integrase-like_cat_sf"/>
</dbReference>
<sequence length="533" mass="60873">MTTPWLHPKTKVYYFRKGVPLRMQPLLGGKKLVQISLGTKDPHEARAAHILMAAEVAKDWAALLEAPRDLPVVPVKMDKKALVTMAGEMYDAEIKKHENGEGPSDQWRKKLMRLQRALPPEERDTDQPLPFTTGWAFSPGRNAILIIGDEIRAFLLSRGIKLTWDCHVLFAQYAASALAQAYRVLERRAKGDFRPDPDRERFPKPVPGTTWQALFEVYCVERKPKASSLKRMRGVLTAFFEFLGHDRPGLVTDDDAIRWKQKRLKEVAIQTVRDADIAHPRALFRFAKANKYLPTNPFADVTVVIKGDKRYDRAGNVKNTRELEYRPEEAEQILRASLVPCGPRMTEEGAAARRWIPWLCAYTGARVNELTQTRAEDIKQMRSRNKKKLIWMIHITPEAGRVKDDDERDVAIHPHLIEQGFLDYVKSREGKCLFYEPSRSRGGTPAHPQYAKVGERIAAWIRSDKVGITDQRISPNHAWRHLVRSQLLDAGIQEQVINGIDGHQAKSVGQKYGRIWPEVSLRAISRIPPYEVD</sequence>
<dbReference type="EMBL" id="JAEKMH010000004">
    <property type="protein sequence ID" value="MBJ3786410.1"/>
    <property type="molecule type" value="Genomic_DNA"/>
</dbReference>
<evidence type="ECO:0000259" key="2">
    <source>
        <dbReference type="Pfam" id="PF20172"/>
    </source>
</evidence>
<keyword evidence="4" id="KW-1185">Reference proteome</keyword>
<evidence type="ECO:0000313" key="4">
    <source>
        <dbReference type="Proteomes" id="UP000602124"/>
    </source>
</evidence>
<dbReference type="GO" id="GO:0015074">
    <property type="term" value="P:DNA integration"/>
    <property type="evidence" value="ECO:0007669"/>
    <property type="project" value="InterPro"/>
</dbReference>
<accession>A0A934J284</accession>
<dbReference type="AlphaFoldDB" id="A0A934J284"/>
<feature type="domain" description="DUF6538" evidence="2">
    <location>
        <begin position="6"/>
        <end position="63"/>
    </location>
</feature>
<reference evidence="3" key="1">
    <citation type="submission" date="2020-12" db="EMBL/GenBank/DDBJ databases">
        <title>Devosia sp. MSA67 isolated from Mo River.</title>
        <authorList>
            <person name="Ma F."/>
            <person name="Zi Z."/>
        </authorList>
    </citation>
    <scope>NUCLEOTIDE SEQUENCE</scope>
    <source>
        <strain evidence="3">MSA67</strain>
    </source>
</reference>
<keyword evidence="1" id="KW-0233">DNA recombination</keyword>
<dbReference type="InterPro" id="IPR046668">
    <property type="entry name" value="DUF6538"/>
</dbReference>
<dbReference type="GO" id="GO:0003677">
    <property type="term" value="F:DNA binding"/>
    <property type="evidence" value="ECO:0007669"/>
    <property type="project" value="InterPro"/>
</dbReference>
<dbReference type="Gene3D" id="1.10.443.10">
    <property type="entry name" value="Intergrase catalytic core"/>
    <property type="match status" value="1"/>
</dbReference>